<dbReference type="PANTHER" id="PTHR22946">
    <property type="entry name" value="DIENELACTONE HYDROLASE DOMAIN-CONTAINING PROTEIN-RELATED"/>
    <property type="match status" value="1"/>
</dbReference>
<dbReference type="InterPro" id="IPR022742">
    <property type="entry name" value="Hydrolase_4"/>
</dbReference>
<feature type="transmembrane region" description="Helical" evidence="2">
    <location>
        <begin position="751"/>
        <end position="773"/>
    </location>
</feature>
<feature type="transmembrane region" description="Helical" evidence="2">
    <location>
        <begin position="600"/>
        <end position="628"/>
    </location>
</feature>
<dbReference type="PANTHER" id="PTHR22946:SF9">
    <property type="entry name" value="POLYKETIDE TRANSFERASE AF380"/>
    <property type="match status" value="1"/>
</dbReference>
<proteinExistence type="predicted"/>
<name>A0ABY6HYG2_9ARCH</name>
<evidence type="ECO:0000313" key="5">
    <source>
        <dbReference type="Proteomes" id="UP001208689"/>
    </source>
</evidence>
<dbReference type="SUPFAM" id="SSF53474">
    <property type="entry name" value="alpha/beta-Hydrolases"/>
    <property type="match status" value="1"/>
</dbReference>
<protein>
    <recommendedName>
        <fullName evidence="3">Serine aminopeptidase S33 domain-containing protein</fullName>
    </recommendedName>
</protein>
<feature type="domain" description="Serine aminopeptidase S33" evidence="3">
    <location>
        <begin position="158"/>
        <end position="244"/>
    </location>
</feature>
<sequence>MDQSGHTPKHKEHQHPGEDHKVLKKLDDIYHRIQKDYHLSKLKLSEALFNTQKKIEEAYEDAKTRAAKIKLRVWKIFLVFTIVFYVLGIGFASVGTFSPSYTIQKVSFTTEISYNRAMANRDMLFNNVSILPDNLEIFTVSAYLLTPTHPAETKLPGIVWSHGMVVNAEANLHNAMDLAAAGFKVLATNLPGHGDSGGLWDFGLNGLQVIWSAVEYMSTLEDVDPSKIAVMGHSNGGLVTTRAGIFDKTPLGTGGKIKAVGSIWGYTDLQDTFKAVLGTDVIDDEKWGVFLSTFMGCSNGVISSEDVARRSIGGFINGTNIPNYYLMTGDTDGLTTVDIQFTLFEQATDGWYNTSILSSEYEKNPNINIENLENSHFSFVNGTARKLTILPGQDHVEEVLTSANMDLMIDWMVRSLNLAPENHIPRTCTSKLNIEFCYISRIFGGYFILVGTLMLILMVGFLTAKRIFPKAADTIPKYVPLINIKENLDLKEEEIHELVKKDQEFRIDYIGDPVKFVNSWKTKTFYMFLIIGCFISGISISWLVDQYFLRFWLINTYIWQYFWTAVFLFGAVNVMIFLNRRGEKNTRKIDLKRIGLTFKGFLKALQFLIFVIGIPLLSYNIFAIIFKYPKIFPRPYSPRLYLEVLVFFLMTFFFYFNLEIISKTQLFEKQNIYPNFKGYLQEIVINGSIIWLMWLISYLIGGVFINSKLKWLLLQGNTGSAAIVVIGIIMIGFQGFMAYTSAFFYQQTRNIYAIAFIQAAAVTLLMTGKYIFIYSVI</sequence>
<gene>
    <name evidence="4" type="ORF">NEF87_003647</name>
</gene>
<keyword evidence="5" id="KW-1185">Reference proteome</keyword>
<dbReference type="InterPro" id="IPR029058">
    <property type="entry name" value="AB_hydrolase_fold"/>
</dbReference>
<dbReference type="Pfam" id="PF12146">
    <property type="entry name" value="Hydrolase_4"/>
    <property type="match status" value="1"/>
</dbReference>
<dbReference type="Proteomes" id="UP001208689">
    <property type="component" value="Chromosome"/>
</dbReference>
<feature type="transmembrane region" description="Helical" evidence="2">
    <location>
        <begin position="438"/>
        <end position="462"/>
    </location>
</feature>
<feature type="transmembrane region" description="Helical" evidence="2">
    <location>
        <begin position="679"/>
        <end position="700"/>
    </location>
</feature>
<evidence type="ECO:0000256" key="1">
    <source>
        <dbReference type="ARBA" id="ARBA00022801"/>
    </source>
</evidence>
<dbReference type="Gene3D" id="3.40.50.1820">
    <property type="entry name" value="alpha/beta hydrolase"/>
    <property type="match status" value="1"/>
</dbReference>
<keyword evidence="2" id="KW-1133">Transmembrane helix</keyword>
<reference evidence="4" key="1">
    <citation type="submission" date="2022-09" db="EMBL/GenBank/DDBJ databases">
        <title>Actin cytoskeleton and complex cell architecture in an #Asgard archaeon.</title>
        <authorList>
            <person name="Ponce Toledo R.I."/>
            <person name="Schleper C."/>
            <person name="Rodrigues Oliveira T."/>
            <person name="Wollweber F."/>
            <person name="Xu J."/>
            <person name="Rittmann S."/>
            <person name="Klingl A."/>
            <person name="Pilhofer M."/>
        </authorList>
    </citation>
    <scope>NUCLEOTIDE SEQUENCE</scope>
    <source>
        <strain evidence="4">B-35</strain>
    </source>
</reference>
<feature type="transmembrane region" description="Helical" evidence="2">
    <location>
        <begin position="720"/>
        <end position="739"/>
    </location>
</feature>
<dbReference type="InterPro" id="IPR050261">
    <property type="entry name" value="FrsA_esterase"/>
</dbReference>
<dbReference type="EMBL" id="CP104013">
    <property type="protein sequence ID" value="UYP47362.1"/>
    <property type="molecule type" value="Genomic_DNA"/>
</dbReference>
<feature type="transmembrane region" description="Helical" evidence="2">
    <location>
        <begin position="525"/>
        <end position="544"/>
    </location>
</feature>
<organism evidence="4 5">
    <name type="scientific">Candidatus Lokiarchaeum ossiferum</name>
    <dbReference type="NCBI Taxonomy" id="2951803"/>
    <lineage>
        <taxon>Archaea</taxon>
        <taxon>Promethearchaeati</taxon>
        <taxon>Promethearchaeota</taxon>
        <taxon>Promethearchaeia</taxon>
        <taxon>Promethearchaeales</taxon>
        <taxon>Promethearchaeaceae</taxon>
        <taxon>Candidatus Lokiarchaeum</taxon>
    </lineage>
</organism>
<evidence type="ECO:0000313" key="4">
    <source>
        <dbReference type="EMBL" id="UYP47362.1"/>
    </source>
</evidence>
<keyword evidence="2" id="KW-0472">Membrane</keyword>
<accession>A0ABY6HYG2</accession>
<evidence type="ECO:0000259" key="3">
    <source>
        <dbReference type="Pfam" id="PF12146"/>
    </source>
</evidence>
<keyword evidence="2" id="KW-0812">Transmembrane</keyword>
<feature type="transmembrane region" description="Helical" evidence="2">
    <location>
        <begin position="73"/>
        <end position="97"/>
    </location>
</feature>
<feature type="transmembrane region" description="Helical" evidence="2">
    <location>
        <begin position="640"/>
        <end position="658"/>
    </location>
</feature>
<keyword evidence="1" id="KW-0378">Hydrolase</keyword>
<feature type="transmembrane region" description="Helical" evidence="2">
    <location>
        <begin position="556"/>
        <end position="579"/>
    </location>
</feature>
<evidence type="ECO:0000256" key="2">
    <source>
        <dbReference type="SAM" id="Phobius"/>
    </source>
</evidence>